<name>A0A401IE51_APHSA</name>
<dbReference type="Gene3D" id="3.30.2390.10">
    <property type="entry name" value="TTHA1013-like"/>
    <property type="match status" value="1"/>
</dbReference>
<dbReference type="RefSeq" id="WP_124976848.1">
    <property type="nucleotide sequence ID" value="NZ_BDQK01000003.1"/>
</dbReference>
<dbReference type="Proteomes" id="UP000287247">
    <property type="component" value="Unassembled WGS sequence"/>
</dbReference>
<gene>
    <name evidence="1" type="ORF">AsFPU1_0958</name>
</gene>
<proteinExistence type="predicted"/>
<comment type="caution">
    <text evidence="1">The sequence shown here is derived from an EMBL/GenBank/DDBJ whole genome shotgun (WGS) entry which is preliminary data.</text>
</comment>
<keyword evidence="2" id="KW-1185">Reference proteome</keyword>
<dbReference type="SUPFAM" id="SSF143100">
    <property type="entry name" value="TTHA1013/TTHA0281-like"/>
    <property type="match status" value="1"/>
</dbReference>
<dbReference type="EMBL" id="BDQK01000003">
    <property type="protein sequence ID" value="GBF79562.1"/>
    <property type="molecule type" value="Genomic_DNA"/>
</dbReference>
<protein>
    <recommendedName>
        <fullName evidence="3">DUF1902 domain-containing protein</fullName>
    </recommendedName>
</protein>
<dbReference type="InterPro" id="IPR035069">
    <property type="entry name" value="TTHA1013/TTHA0281-like"/>
</dbReference>
<sequence length="60" mass="6751">MKTLITLKIEKFEEKGQEYFVATTEQIQGLVAEGNTIEEVVEIASDLAKILTDNDDYGTR</sequence>
<organism evidence="1 2">
    <name type="scientific">Aphanothece sacrum FPU1</name>
    <dbReference type="NCBI Taxonomy" id="1920663"/>
    <lineage>
        <taxon>Bacteria</taxon>
        <taxon>Bacillati</taxon>
        <taxon>Cyanobacteriota</taxon>
        <taxon>Cyanophyceae</taxon>
        <taxon>Oscillatoriophycideae</taxon>
        <taxon>Chroococcales</taxon>
        <taxon>Aphanothecaceae</taxon>
        <taxon>Aphanothece</taxon>
    </lineage>
</organism>
<dbReference type="OrthoDB" id="5421907at2"/>
<evidence type="ECO:0000313" key="1">
    <source>
        <dbReference type="EMBL" id="GBF79562.1"/>
    </source>
</evidence>
<accession>A0A401IE51</accession>
<evidence type="ECO:0000313" key="2">
    <source>
        <dbReference type="Proteomes" id="UP000287247"/>
    </source>
</evidence>
<reference evidence="2" key="1">
    <citation type="submission" date="2017-05" db="EMBL/GenBank/DDBJ databases">
        <title>Physiological properties and genetic analysis related to exopolysaccharide production of fresh-water unicellular cyanobacterium Aphanothece sacrum, Suizenji Nori, that has been cultured as a food source in Japan.</title>
        <authorList>
            <person name="Kanesaki Y."/>
            <person name="Yoshikawa S."/>
            <person name="Ohki K."/>
        </authorList>
    </citation>
    <scope>NUCLEOTIDE SEQUENCE [LARGE SCALE GENOMIC DNA]</scope>
    <source>
        <strain evidence="2">FPU1</strain>
    </source>
</reference>
<dbReference type="AlphaFoldDB" id="A0A401IE51"/>
<evidence type="ECO:0008006" key="3">
    <source>
        <dbReference type="Google" id="ProtNLM"/>
    </source>
</evidence>